<dbReference type="SMART" id="SM00064">
    <property type="entry name" value="FYVE"/>
    <property type="match status" value="2"/>
</dbReference>
<sequence>MESSCAKCSSSIAATDQFCIYCGTSVVRPDAASASSSNVEPAAPEEAAVEVPPAPASTPAPTRVLSSTTPTPPSVPSPPKSAPVVSSRVVETVRKAAKTTDDRRDSIDGYSLSDSSLAQIADLQRLWLPDDFSTDCMDCGKTFGFPQPRRHHCRVCGQLYCRDCVANKCTIPSSFGYADKPQRCCKSCTISLQMKGIKTPADVFSQREQAQTRVLPTPKPVAPAAAPPASVRVAPPPSMRLAAATVIATSRIKSSNVDSGVNLNDFASKNPTQVARAEQKECQICFRQFAIGRRANHCQRCTRSVCNGCSQGLKPIPELGFATPVRHCNNCMTKPPQFFSLETEGVVEPLPGFEFLSKMDFKIAVTDVGGEATETYKVDVYFEPNAAHVKALGETLRASDIEAAKEYCMSRKRSIADFEWLATALGDQVTSKALPNFPEKRVPRGAKKGQSLQVFLSGCLVHSLYRSCDALKAFFGLTNEQFRAFKNAGANTELKVAPEYTDVLMWLQLKMEQDQMEHKLATLVQRRKDNESRVAKQQARKQAYEGRKVNQMSRRTNAQARYEALCARKESQLARHNREKNRLETQMTRVDIVYDDTKADEDVRSIEEDVRQKEKVEFVKSKDAFQTDTTEWNKDMALWSRQRADWSDHHNPPVSKQIANEWLIKAFGVFHRFTAEGNTAAIPKELANLHAKVEQLQDEEPALLEKEGQALDDEWSELSKERDNWAQDRSNMKREDDMCHDEDVRYKQEHEHVRLYHEHRQKKVDAIEADLAALDMEIKSRAKAYAQRKLRHEALDKEYELEWKKSQDQRMAYTAERMTAHGDRIARGKKRCECLSEQLTRQQKSSRLLLFKRAAMNEERDEDTTVFTEHKDGCKSALDAAASNLAMAPEYVTRLDSDVAINKQETDDILASNYRTPMEGDVVDERDPFMNEVRARRRAFQVELDAQQSQLAAEFGVCESLLHRISGFITRLNEETATAVKEETLIVEYQAFLESEKKLIADEETCREQKKTYLTSLLTDAGNWVYDALHDHSKRKKREADRLVKQALRASELQRLVQHFTHRVIEQEERIMRQKQRILLGEHKLEMLKSSDSWFLHVTVHTPDIGKHDAKCLEVARKEREDDIVQGSKLLAEDDADTASVTAELEKSKACAEEKAIKRDVWAYVEDVYNSDKPQEKDEDMMMTSQIRGLVAQLGETFEMLTNRLAEEEESLEHAHSILVGEVDSIKHFMERIDSEESALSATEKNSLQKESNVRKAESDLIEQRARALSSNYKSIASEHAKLPVTFDAVRKTRASREIPLKLRDAELDVARRLVKARNFYDKKACSDFARKYMTNVSTEPNEVREVLDWLLVTVDSDIKAVEKWLTLSKAERKEMTLLATKANEIDWSADMLTKIPAFTDVDAVIKDKGVSAVHAKEQWVVELINVKRAIASKDKDLCAIVDETVAVAKKEEAKVAQCLDKLKASKEEVINTLRIIDREEAKAVRNGKPYLEVEAPVDTTAAAAAIASYPIVQSNRKPRNSQNRGTDLVVTEPPVREEPTISEEEGENQPDAAPTAADSEAAPAAPQHPVVELTL</sequence>
<protein>
    <recommendedName>
        <fullName evidence="7">FYVE-type domain-containing protein</fullName>
    </recommendedName>
</protein>
<dbReference type="GO" id="GO:0005545">
    <property type="term" value="F:1-phosphatidylinositol binding"/>
    <property type="evidence" value="ECO:0007669"/>
    <property type="project" value="TreeGrafter"/>
</dbReference>
<dbReference type="Pfam" id="PF01363">
    <property type="entry name" value="FYVE"/>
    <property type="match status" value="2"/>
</dbReference>
<accession>A0A024UCR4</accession>
<feature type="region of interest" description="Disordered" evidence="6">
    <location>
        <begin position="528"/>
        <end position="553"/>
    </location>
</feature>
<dbReference type="InterPro" id="IPR036871">
    <property type="entry name" value="PX_dom_sf"/>
</dbReference>
<dbReference type="RefSeq" id="XP_008867911.1">
    <property type="nucleotide sequence ID" value="XM_008869689.1"/>
</dbReference>
<evidence type="ECO:0000256" key="6">
    <source>
        <dbReference type="SAM" id="MobiDB-lite"/>
    </source>
</evidence>
<dbReference type="Gene3D" id="3.30.40.10">
    <property type="entry name" value="Zinc/RING finger domain, C3HC4 (zinc finger)"/>
    <property type="match status" value="2"/>
</dbReference>
<feature type="domain" description="FYVE-type" evidence="7">
    <location>
        <begin position="130"/>
        <end position="193"/>
    </location>
</feature>
<dbReference type="InterPro" id="IPR042427">
    <property type="entry name" value="ZFYV1"/>
</dbReference>
<dbReference type="InterPro" id="IPR017455">
    <property type="entry name" value="Znf_FYVE-rel"/>
</dbReference>
<dbReference type="GO" id="GO:0043325">
    <property type="term" value="F:phosphatidylinositol-3,4-bisphosphate binding"/>
    <property type="evidence" value="ECO:0007669"/>
    <property type="project" value="TreeGrafter"/>
</dbReference>
<dbReference type="PANTHER" id="PTHR46624">
    <property type="entry name" value="AGAP002036-PA"/>
    <property type="match status" value="1"/>
</dbReference>
<feature type="region of interest" description="Disordered" evidence="6">
    <location>
        <begin position="31"/>
        <end position="86"/>
    </location>
</feature>
<dbReference type="SUPFAM" id="SSF57903">
    <property type="entry name" value="FYVE/PHD zinc finger"/>
    <property type="match status" value="2"/>
</dbReference>
<feature type="coiled-coil region" evidence="5">
    <location>
        <begin position="559"/>
        <end position="586"/>
    </location>
</feature>
<feature type="compositionally biased region" description="Low complexity" evidence="6">
    <location>
        <begin position="59"/>
        <end position="69"/>
    </location>
</feature>
<dbReference type="VEuPathDB" id="FungiDB:H310_05069"/>
<feature type="compositionally biased region" description="Low complexity" evidence="6">
    <location>
        <begin position="1551"/>
        <end position="1566"/>
    </location>
</feature>
<evidence type="ECO:0000256" key="4">
    <source>
        <dbReference type="PROSITE-ProRule" id="PRU00091"/>
    </source>
</evidence>
<dbReference type="STRING" id="157072.A0A024UCR4"/>
<feature type="coiled-coil region" evidence="5">
    <location>
        <begin position="1449"/>
        <end position="1480"/>
    </location>
</feature>
<feature type="compositionally biased region" description="Polar residues" evidence="6">
    <location>
        <begin position="1516"/>
        <end position="1526"/>
    </location>
</feature>
<gene>
    <name evidence="8" type="ORF">H310_05069</name>
</gene>
<proteinExistence type="predicted"/>
<dbReference type="Gene3D" id="3.30.1520.10">
    <property type="entry name" value="Phox-like domain"/>
    <property type="match status" value="1"/>
</dbReference>
<keyword evidence="1" id="KW-0479">Metal-binding</keyword>
<dbReference type="CDD" id="cd06093">
    <property type="entry name" value="PX_domain"/>
    <property type="match status" value="1"/>
</dbReference>
<evidence type="ECO:0000256" key="1">
    <source>
        <dbReference type="ARBA" id="ARBA00022723"/>
    </source>
</evidence>
<reference evidence="8" key="1">
    <citation type="submission" date="2013-12" db="EMBL/GenBank/DDBJ databases">
        <title>The Genome Sequence of Aphanomyces invadans NJM9701.</title>
        <authorList>
            <consortium name="The Broad Institute Genomics Platform"/>
            <person name="Russ C."/>
            <person name="Tyler B."/>
            <person name="van West P."/>
            <person name="Dieguez-Uribeondo J."/>
            <person name="Young S.K."/>
            <person name="Zeng Q."/>
            <person name="Gargeya S."/>
            <person name="Fitzgerald M."/>
            <person name="Abouelleil A."/>
            <person name="Alvarado L."/>
            <person name="Chapman S.B."/>
            <person name="Gainer-Dewar J."/>
            <person name="Goldberg J."/>
            <person name="Griggs A."/>
            <person name="Gujja S."/>
            <person name="Hansen M."/>
            <person name="Howarth C."/>
            <person name="Imamovic A."/>
            <person name="Ireland A."/>
            <person name="Larimer J."/>
            <person name="McCowan C."/>
            <person name="Murphy C."/>
            <person name="Pearson M."/>
            <person name="Poon T.W."/>
            <person name="Priest M."/>
            <person name="Roberts A."/>
            <person name="Saif S."/>
            <person name="Shea T."/>
            <person name="Sykes S."/>
            <person name="Wortman J."/>
            <person name="Nusbaum C."/>
            <person name="Birren B."/>
        </authorList>
    </citation>
    <scope>NUCLEOTIDE SEQUENCE [LARGE SCALE GENOMIC DNA]</scope>
    <source>
        <strain evidence="8">NJM9701</strain>
    </source>
</reference>
<feature type="compositionally biased region" description="Pro residues" evidence="6">
    <location>
        <begin position="70"/>
        <end position="81"/>
    </location>
</feature>
<name>A0A024UCR4_9STRA</name>
<dbReference type="GO" id="GO:0005811">
    <property type="term" value="C:lipid droplet"/>
    <property type="evidence" value="ECO:0007669"/>
    <property type="project" value="TreeGrafter"/>
</dbReference>
<feature type="region of interest" description="Disordered" evidence="6">
    <location>
        <begin position="1516"/>
        <end position="1576"/>
    </location>
</feature>
<dbReference type="InterPro" id="IPR011011">
    <property type="entry name" value="Znf_FYVE_PHD"/>
</dbReference>
<dbReference type="OrthoDB" id="63070at2759"/>
<evidence type="ECO:0000313" key="8">
    <source>
        <dbReference type="EMBL" id="ETW03682.1"/>
    </source>
</evidence>
<dbReference type="GO" id="GO:0005547">
    <property type="term" value="F:phosphatidylinositol-3,4,5-trisphosphate binding"/>
    <property type="evidence" value="ECO:0007669"/>
    <property type="project" value="TreeGrafter"/>
</dbReference>
<dbReference type="InterPro" id="IPR000306">
    <property type="entry name" value="Znf_FYVE"/>
</dbReference>
<feature type="compositionally biased region" description="Low complexity" evidence="6">
    <location>
        <begin position="31"/>
        <end position="51"/>
    </location>
</feature>
<dbReference type="EMBL" id="KI913959">
    <property type="protein sequence ID" value="ETW03682.1"/>
    <property type="molecule type" value="Genomic_DNA"/>
</dbReference>
<dbReference type="InterPro" id="IPR013083">
    <property type="entry name" value="Znf_RING/FYVE/PHD"/>
</dbReference>
<dbReference type="GO" id="GO:0140042">
    <property type="term" value="P:lipid droplet formation"/>
    <property type="evidence" value="ECO:0007669"/>
    <property type="project" value="TreeGrafter"/>
</dbReference>
<evidence type="ECO:0000259" key="7">
    <source>
        <dbReference type="PROSITE" id="PS50178"/>
    </source>
</evidence>
<dbReference type="PROSITE" id="PS50178">
    <property type="entry name" value="ZF_FYVE"/>
    <property type="match status" value="2"/>
</dbReference>
<dbReference type="PANTHER" id="PTHR46624:SF4">
    <property type="entry name" value="FYVE-TYPE DOMAIN-CONTAINING PROTEIN"/>
    <property type="match status" value="1"/>
</dbReference>
<dbReference type="GO" id="GO:0008270">
    <property type="term" value="F:zinc ion binding"/>
    <property type="evidence" value="ECO:0007669"/>
    <property type="project" value="UniProtKB-KW"/>
</dbReference>
<dbReference type="GeneID" id="20082119"/>
<evidence type="ECO:0000256" key="5">
    <source>
        <dbReference type="SAM" id="Coils"/>
    </source>
</evidence>
<dbReference type="SUPFAM" id="SSF64268">
    <property type="entry name" value="PX domain"/>
    <property type="match status" value="1"/>
</dbReference>
<keyword evidence="5" id="KW-0175">Coiled coil</keyword>
<feature type="domain" description="FYVE-type" evidence="7">
    <location>
        <begin position="276"/>
        <end position="336"/>
    </location>
</feature>
<evidence type="ECO:0000256" key="2">
    <source>
        <dbReference type="ARBA" id="ARBA00022771"/>
    </source>
</evidence>
<keyword evidence="2 4" id="KW-0863">Zinc-finger</keyword>
<keyword evidence="3" id="KW-0862">Zinc</keyword>
<dbReference type="InterPro" id="IPR001683">
    <property type="entry name" value="PX_dom"/>
</dbReference>
<evidence type="ECO:0000256" key="3">
    <source>
        <dbReference type="ARBA" id="ARBA00022833"/>
    </source>
</evidence>
<organism evidence="8">
    <name type="scientific">Aphanomyces invadans</name>
    <dbReference type="NCBI Taxonomy" id="157072"/>
    <lineage>
        <taxon>Eukaryota</taxon>
        <taxon>Sar</taxon>
        <taxon>Stramenopiles</taxon>
        <taxon>Oomycota</taxon>
        <taxon>Saprolegniomycetes</taxon>
        <taxon>Saprolegniales</taxon>
        <taxon>Verrucalvaceae</taxon>
        <taxon>Aphanomyces</taxon>
    </lineage>
</organism>
<dbReference type="GO" id="GO:0032266">
    <property type="term" value="F:phosphatidylinositol-3-phosphate binding"/>
    <property type="evidence" value="ECO:0007669"/>
    <property type="project" value="TreeGrafter"/>
</dbReference>
<dbReference type="Pfam" id="PF00787">
    <property type="entry name" value="PX"/>
    <property type="match status" value="1"/>
</dbReference>